<dbReference type="EMBL" id="AP014966">
    <property type="protein sequence ID" value="BAT11892.1"/>
    <property type="molecule type" value="Genomic_DNA"/>
</dbReference>
<evidence type="ECO:0000256" key="1">
    <source>
        <dbReference type="SAM" id="MobiDB-lite"/>
    </source>
</evidence>
<reference evidence="2 3" key="2">
    <citation type="journal article" date="2013" name="Plant Cell Physiol.">
        <title>Rice Annotation Project Database (RAP-DB): an integrative and interactive database for rice genomics.</title>
        <authorList>
            <person name="Sakai H."/>
            <person name="Lee S.S."/>
            <person name="Tanaka T."/>
            <person name="Numa H."/>
            <person name="Kim J."/>
            <person name="Kawahara Y."/>
            <person name="Wakimoto H."/>
            <person name="Yang C.C."/>
            <person name="Iwamoto M."/>
            <person name="Abe T."/>
            <person name="Yamada Y."/>
            <person name="Muto A."/>
            <person name="Inokuchi H."/>
            <person name="Ikemura T."/>
            <person name="Matsumoto T."/>
            <person name="Sasaki T."/>
            <person name="Itoh T."/>
        </authorList>
    </citation>
    <scope>NUCLEOTIDE SEQUENCE [LARGE SCALE GENOMIC DNA]</scope>
    <source>
        <strain evidence="3">cv. Nipponbare</strain>
    </source>
</reference>
<feature type="compositionally biased region" description="Low complexity" evidence="1">
    <location>
        <begin position="58"/>
        <end position="87"/>
    </location>
</feature>
<reference evidence="3" key="1">
    <citation type="journal article" date="2005" name="Nature">
        <title>The map-based sequence of the rice genome.</title>
        <authorList>
            <consortium name="International rice genome sequencing project (IRGSP)"/>
            <person name="Matsumoto T."/>
            <person name="Wu J."/>
            <person name="Kanamori H."/>
            <person name="Katayose Y."/>
            <person name="Fujisawa M."/>
            <person name="Namiki N."/>
            <person name="Mizuno H."/>
            <person name="Yamamoto K."/>
            <person name="Antonio B.A."/>
            <person name="Baba T."/>
            <person name="Sakata K."/>
            <person name="Nagamura Y."/>
            <person name="Aoki H."/>
            <person name="Arikawa K."/>
            <person name="Arita K."/>
            <person name="Bito T."/>
            <person name="Chiden Y."/>
            <person name="Fujitsuka N."/>
            <person name="Fukunaka R."/>
            <person name="Hamada M."/>
            <person name="Harada C."/>
            <person name="Hayashi A."/>
            <person name="Hijishita S."/>
            <person name="Honda M."/>
            <person name="Hosokawa S."/>
            <person name="Ichikawa Y."/>
            <person name="Idonuma A."/>
            <person name="Iijima M."/>
            <person name="Ikeda M."/>
            <person name="Ikeno M."/>
            <person name="Ito K."/>
            <person name="Ito S."/>
            <person name="Ito T."/>
            <person name="Ito Y."/>
            <person name="Ito Y."/>
            <person name="Iwabuchi A."/>
            <person name="Kamiya K."/>
            <person name="Karasawa W."/>
            <person name="Kurita K."/>
            <person name="Katagiri S."/>
            <person name="Kikuta A."/>
            <person name="Kobayashi H."/>
            <person name="Kobayashi N."/>
            <person name="Machita K."/>
            <person name="Maehara T."/>
            <person name="Masukawa M."/>
            <person name="Mizubayashi T."/>
            <person name="Mukai Y."/>
            <person name="Nagasaki H."/>
            <person name="Nagata Y."/>
            <person name="Naito S."/>
            <person name="Nakashima M."/>
            <person name="Nakama Y."/>
            <person name="Nakamichi Y."/>
            <person name="Nakamura M."/>
            <person name="Meguro A."/>
            <person name="Negishi M."/>
            <person name="Ohta I."/>
            <person name="Ohta T."/>
            <person name="Okamoto M."/>
            <person name="Ono N."/>
            <person name="Saji S."/>
            <person name="Sakaguchi M."/>
            <person name="Sakai K."/>
            <person name="Shibata M."/>
            <person name="Shimokawa T."/>
            <person name="Song J."/>
            <person name="Takazaki Y."/>
            <person name="Terasawa K."/>
            <person name="Tsugane M."/>
            <person name="Tsuji K."/>
            <person name="Ueda S."/>
            <person name="Waki K."/>
            <person name="Yamagata H."/>
            <person name="Yamamoto M."/>
            <person name="Yamamoto S."/>
            <person name="Yamane H."/>
            <person name="Yoshiki S."/>
            <person name="Yoshihara R."/>
            <person name="Yukawa K."/>
            <person name="Zhong H."/>
            <person name="Yano M."/>
            <person name="Yuan Q."/>
            <person name="Ouyang S."/>
            <person name="Liu J."/>
            <person name="Jones K.M."/>
            <person name="Gansberger K."/>
            <person name="Moffat K."/>
            <person name="Hill J."/>
            <person name="Bera J."/>
            <person name="Fadrosh D."/>
            <person name="Jin S."/>
            <person name="Johri S."/>
            <person name="Kim M."/>
            <person name="Overton L."/>
            <person name="Reardon M."/>
            <person name="Tsitrin T."/>
            <person name="Vuong H."/>
            <person name="Weaver B."/>
            <person name="Ciecko A."/>
            <person name="Tallon L."/>
            <person name="Jackson J."/>
            <person name="Pai G."/>
            <person name="Aken S.V."/>
            <person name="Utterback T."/>
            <person name="Reidmuller S."/>
            <person name="Feldblyum T."/>
            <person name="Hsiao J."/>
            <person name="Zismann V."/>
            <person name="Iobst S."/>
            <person name="de Vazeille A.R."/>
            <person name="Buell C.R."/>
            <person name="Ying K."/>
            <person name="Li Y."/>
            <person name="Lu T."/>
            <person name="Huang Y."/>
            <person name="Zhao Q."/>
            <person name="Feng Q."/>
            <person name="Zhang L."/>
            <person name="Zhu J."/>
            <person name="Weng Q."/>
            <person name="Mu J."/>
            <person name="Lu Y."/>
            <person name="Fan D."/>
            <person name="Liu Y."/>
            <person name="Guan J."/>
            <person name="Zhang Y."/>
            <person name="Yu S."/>
            <person name="Liu X."/>
            <person name="Zhang Y."/>
            <person name="Hong G."/>
            <person name="Han B."/>
            <person name="Choisne N."/>
            <person name="Demange N."/>
            <person name="Orjeda G."/>
            <person name="Samain S."/>
            <person name="Cattolico L."/>
            <person name="Pelletier E."/>
            <person name="Couloux A."/>
            <person name="Segurens B."/>
            <person name="Wincker P."/>
            <person name="D'Hont A."/>
            <person name="Scarpelli C."/>
            <person name="Weissenbach J."/>
            <person name="Salanoubat M."/>
            <person name="Quetier F."/>
            <person name="Yu Y."/>
            <person name="Kim H.R."/>
            <person name="Rambo T."/>
            <person name="Currie J."/>
            <person name="Collura K."/>
            <person name="Luo M."/>
            <person name="Yang T."/>
            <person name="Ammiraju J.S.S."/>
            <person name="Engler F."/>
            <person name="Soderlund C."/>
            <person name="Wing R.A."/>
            <person name="Palmer L.E."/>
            <person name="de la Bastide M."/>
            <person name="Spiegel L."/>
            <person name="Nascimento L."/>
            <person name="Zutavern T."/>
            <person name="O'Shaughnessy A."/>
            <person name="Dike S."/>
            <person name="Dedhia N."/>
            <person name="Preston R."/>
            <person name="Balija V."/>
            <person name="McCombie W.R."/>
            <person name="Chow T."/>
            <person name="Chen H."/>
            <person name="Chung M."/>
            <person name="Chen C."/>
            <person name="Shaw J."/>
            <person name="Wu H."/>
            <person name="Hsiao K."/>
            <person name="Chao Y."/>
            <person name="Chu M."/>
            <person name="Cheng C."/>
            <person name="Hour A."/>
            <person name="Lee P."/>
            <person name="Lin S."/>
            <person name="Lin Y."/>
            <person name="Liou J."/>
            <person name="Liu S."/>
            <person name="Hsing Y."/>
            <person name="Raghuvanshi S."/>
            <person name="Mohanty A."/>
            <person name="Bharti A.K."/>
            <person name="Gaur A."/>
            <person name="Gupta V."/>
            <person name="Kumar D."/>
            <person name="Ravi V."/>
            <person name="Vij S."/>
            <person name="Kapur A."/>
            <person name="Khurana P."/>
            <person name="Khurana P."/>
            <person name="Khurana J.P."/>
            <person name="Tyagi A.K."/>
            <person name="Gaikwad K."/>
            <person name="Singh A."/>
            <person name="Dalal V."/>
            <person name="Srivastava S."/>
            <person name="Dixit A."/>
            <person name="Pal A.K."/>
            <person name="Ghazi I.A."/>
            <person name="Yadav M."/>
            <person name="Pandit A."/>
            <person name="Bhargava A."/>
            <person name="Sureshbabu K."/>
            <person name="Batra K."/>
            <person name="Sharma T.R."/>
            <person name="Mohapatra T."/>
            <person name="Singh N.K."/>
            <person name="Messing J."/>
            <person name="Nelson A.B."/>
            <person name="Fuks G."/>
            <person name="Kavchok S."/>
            <person name="Keizer G."/>
            <person name="Linton E."/>
            <person name="Llaca V."/>
            <person name="Song R."/>
            <person name="Tanyolac B."/>
            <person name="Young S."/>
            <person name="Ho-Il K."/>
            <person name="Hahn J.H."/>
            <person name="Sangsakoo G."/>
            <person name="Vanavichit A."/>
            <person name="de Mattos Luiz.A.T."/>
            <person name="Zimmer P.D."/>
            <person name="Malone G."/>
            <person name="Dellagostin O."/>
            <person name="de Oliveira A.C."/>
            <person name="Bevan M."/>
            <person name="Bancroft I."/>
            <person name="Minx P."/>
            <person name="Cordum H."/>
            <person name="Wilson R."/>
            <person name="Cheng Z."/>
            <person name="Jin W."/>
            <person name="Jiang J."/>
            <person name="Leong S.A."/>
            <person name="Iwama H."/>
            <person name="Gojobori T."/>
            <person name="Itoh T."/>
            <person name="Niimura Y."/>
            <person name="Fujii Y."/>
            <person name="Habara T."/>
            <person name="Sakai H."/>
            <person name="Sato Y."/>
            <person name="Wilson G."/>
            <person name="Kumar K."/>
            <person name="McCouch S."/>
            <person name="Juretic N."/>
            <person name="Hoen D."/>
            <person name="Wright S."/>
            <person name="Bruskiewich R."/>
            <person name="Bureau T."/>
            <person name="Miyao A."/>
            <person name="Hirochika H."/>
            <person name="Nishikawa T."/>
            <person name="Kadowaki K."/>
            <person name="Sugiura M."/>
            <person name="Burr B."/>
            <person name="Sasaki T."/>
        </authorList>
    </citation>
    <scope>NUCLEOTIDE SEQUENCE [LARGE SCALE GENOMIC DNA]</scope>
    <source>
        <strain evidence="3">cv. Nipponbare</strain>
    </source>
</reference>
<dbReference type="PaxDb" id="39947-A0A0P0XXA6"/>
<protein>
    <submittedName>
        <fullName evidence="2">Os10g0544950 protein</fullName>
    </submittedName>
</protein>
<gene>
    <name evidence="2" type="ordered locus">Os10g0544950</name>
    <name evidence="2" type="ORF">OSNPB_100544950</name>
</gene>
<keyword evidence="3" id="KW-1185">Reference proteome</keyword>
<dbReference type="InParanoid" id="A0A0P0XXA6"/>
<evidence type="ECO:0000313" key="3">
    <source>
        <dbReference type="Proteomes" id="UP000059680"/>
    </source>
</evidence>
<feature type="compositionally biased region" description="Basic residues" evidence="1">
    <location>
        <begin position="20"/>
        <end position="29"/>
    </location>
</feature>
<feature type="non-terminal residue" evidence="2">
    <location>
        <position position="1"/>
    </location>
</feature>
<dbReference type="AlphaFoldDB" id="A0A0P0XXA6"/>
<name>A0A0P0XXA6_ORYSJ</name>
<dbReference type="Gramene" id="Os10t0544950-01">
    <property type="protein sequence ID" value="Os10t0544950-01"/>
    <property type="gene ID" value="Os10g0544950"/>
</dbReference>
<dbReference type="Proteomes" id="UP000059680">
    <property type="component" value="Chromosome 10"/>
</dbReference>
<organism evidence="2 3">
    <name type="scientific">Oryza sativa subsp. japonica</name>
    <name type="common">Rice</name>
    <dbReference type="NCBI Taxonomy" id="39947"/>
    <lineage>
        <taxon>Eukaryota</taxon>
        <taxon>Viridiplantae</taxon>
        <taxon>Streptophyta</taxon>
        <taxon>Embryophyta</taxon>
        <taxon>Tracheophyta</taxon>
        <taxon>Spermatophyta</taxon>
        <taxon>Magnoliopsida</taxon>
        <taxon>Liliopsida</taxon>
        <taxon>Poales</taxon>
        <taxon>Poaceae</taxon>
        <taxon>BOP clade</taxon>
        <taxon>Oryzoideae</taxon>
        <taxon>Oryzeae</taxon>
        <taxon>Oryzinae</taxon>
        <taxon>Oryza</taxon>
        <taxon>Oryza sativa</taxon>
    </lineage>
</organism>
<sequence length="118" mass="12482">ARIPPGCGPRAGCWPGPRPSRTRRRRAGRRPCTTAAHPAAPPHPILCGGARPATTPGPSKISSIPSQQIASFISDTSPSPTSSQSPFLYLPSPPLVSSRNLQLHPNKHASQDQEPQTI</sequence>
<reference evidence="2 3" key="3">
    <citation type="journal article" date="2013" name="Rice">
        <title>Improvement of the Oryza sativa Nipponbare reference genome using next generation sequence and optical map data.</title>
        <authorList>
            <person name="Kawahara Y."/>
            <person name="de la Bastide M."/>
            <person name="Hamilton J.P."/>
            <person name="Kanamori H."/>
            <person name="McCombie W.R."/>
            <person name="Ouyang S."/>
            <person name="Schwartz D.C."/>
            <person name="Tanaka T."/>
            <person name="Wu J."/>
            <person name="Zhou S."/>
            <person name="Childs K.L."/>
            <person name="Davidson R.M."/>
            <person name="Lin H."/>
            <person name="Quesada-Ocampo L."/>
            <person name="Vaillancourt B."/>
            <person name="Sakai H."/>
            <person name="Lee S.S."/>
            <person name="Kim J."/>
            <person name="Numa H."/>
            <person name="Itoh T."/>
            <person name="Buell C.R."/>
            <person name="Matsumoto T."/>
        </authorList>
    </citation>
    <scope>NUCLEOTIDE SEQUENCE [LARGE SCALE GENOMIC DNA]</scope>
    <source>
        <strain evidence="3">cv. Nipponbare</strain>
    </source>
</reference>
<dbReference type="eggNOG" id="ENOG502R776">
    <property type="taxonomic scope" value="Eukaryota"/>
</dbReference>
<feature type="region of interest" description="Disordered" evidence="1">
    <location>
        <begin position="1"/>
        <end position="118"/>
    </location>
</feature>
<accession>A0A0P0XXA6</accession>
<dbReference type="OMA" id="PPCEGAR"/>
<evidence type="ECO:0000313" key="2">
    <source>
        <dbReference type="EMBL" id="BAT11892.1"/>
    </source>
</evidence>
<proteinExistence type="predicted"/>